<dbReference type="OMA" id="AKCIWGH"/>
<reference evidence="13" key="2">
    <citation type="submission" date="2025-09" db="UniProtKB">
        <authorList>
            <consortium name="Ensembl"/>
        </authorList>
    </citation>
    <scope>IDENTIFICATION</scope>
</reference>
<evidence type="ECO:0000313" key="14">
    <source>
        <dbReference type="Proteomes" id="UP000694404"/>
    </source>
</evidence>
<dbReference type="FunFam" id="3.40.33.10:FF:000011">
    <property type="entry name" value="Peptidase inhibitor 16"/>
    <property type="match status" value="1"/>
</dbReference>
<proteinExistence type="inferred from homology"/>
<feature type="compositionally biased region" description="Low complexity" evidence="10">
    <location>
        <begin position="264"/>
        <end position="279"/>
    </location>
</feature>
<dbReference type="PROSITE" id="PS01010">
    <property type="entry name" value="CRISP_2"/>
    <property type="match status" value="1"/>
</dbReference>
<dbReference type="PROSITE" id="PS01009">
    <property type="entry name" value="CRISP_1"/>
    <property type="match status" value="1"/>
</dbReference>
<evidence type="ECO:0000256" key="2">
    <source>
        <dbReference type="ARBA" id="ARBA00009923"/>
    </source>
</evidence>
<evidence type="ECO:0000256" key="9">
    <source>
        <dbReference type="ARBA" id="ARBA00074449"/>
    </source>
</evidence>
<evidence type="ECO:0000256" key="6">
    <source>
        <dbReference type="ARBA" id="ARBA00023180"/>
    </source>
</evidence>
<comment type="subcellular location">
    <subcellularLocation>
        <location evidence="1">Secreted</location>
    </subcellularLocation>
</comment>
<feature type="region of interest" description="Disordered" evidence="10">
    <location>
        <begin position="238"/>
        <end position="367"/>
    </location>
</feature>
<comment type="subunit">
    <text evidence="8">Interacts with PSP94/MSMB.</text>
</comment>
<dbReference type="Proteomes" id="UP000694404">
    <property type="component" value="Unplaced"/>
</dbReference>
<keyword evidence="14" id="KW-1185">Reference proteome</keyword>
<organism evidence="13 14">
    <name type="scientific">Chelonoidis abingdonii</name>
    <name type="common">Abingdon island giant tortoise</name>
    <name type="synonym">Testudo abingdonii</name>
    <dbReference type="NCBI Taxonomy" id="106734"/>
    <lineage>
        <taxon>Eukaryota</taxon>
        <taxon>Metazoa</taxon>
        <taxon>Chordata</taxon>
        <taxon>Craniata</taxon>
        <taxon>Vertebrata</taxon>
        <taxon>Euteleostomi</taxon>
        <taxon>Archelosauria</taxon>
        <taxon>Testudinata</taxon>
        <taxon>Testudines</taxon>
        <taxon>Cryptodira</taxon>
        <taxon>Durocryptodira</taxon>
        <taxon>Testudinoidea</taxon>
        <taxon>Testudinidae</taxon>
        <taxon>Chelonoidis</taxon>
    </lineage>
</organism>
<protein>
    <recommendedName>
        <fullName evidence="9">Peptidase inhibitor 16</fullName>
    </recommendedName>
</protein>
<evidence type="ECO:0000256" key="5">
    <source>
        <dbReference type="ARBA" id="ARBA00022729"/>
    </source>
</evidence>
<evidence type="ECO:0000256" key="3">
    <source>
        <dbReference type="ARBA" id="ARBA00022525"/>
    </source>
</evidence>
<feature type="compositionally biased region" description="Low complexity" evidence="10">
    <location>
        <begin position="342"/>
        <end position="359"/>
    </location>
</feature>
<dbReference type="Pfam" id="PF00188">
    <property type="entry name" value="CAP"/>
    <property type="match status" value="1"/>
</dbReference>
<dbReference type="SMART" id="SM00198">
    <property type="entry name" value="SCP"/>
    <property type="match status" value="1"/>
</dbReference>
<evidence type="ECO:0000259" key="12">
    <source>
        <dbReference type="SMART" id="SM00198"/>
    </source>
</evidence>
<evidence type="ECO:0000256" key="11">
    <source>
        <dbReference type="SAM" id="SignalP"/>
    </source>
</evidence>
<feature type="chain" id="PRO_5034189055" description="Peptidase inhibitor 16" evidence="11">
    <location>
        <begin position="28"/>
        <end position="508"/>
    </location>
</feature>
<evidence type="ECO:0000256" key="10">
    <source>
        <dbReference type="SAM" id="MobiDB-lite"/>
    </source>
</evidence>
<sequence length="508" mass="54527">QRPTATMLCSGLPPLLLLLTAVELSWSLTDDDKRLIVEMHNHYRSQVSPHAADMLKISWAPDLEAFAKAYAAKCIWGHNKERGRRGENLFAITDEMDVEVALEQWYNEHEHYNLTTSKCTVGQMCGHYTQVVWANSERIGCGMQFCKTLHGVEEPDLYLLVCNYDPPGNVRGRKPYKEGPPCSKCPEGYTCRNSICERGGCFPESLVKVPAPTFSSSPLLVFIGLQVKLVVTHSPLCLPSEPSVDSEEASTSSRTTRPNLITRPALATATMSPTTTATITPPPTTVKKRLAPTTTTRPAPITTSPTTTTTLGPAPTTTTATTRPNPTTTTRLPPTPTPTTSPPSTRTARPNPTAATGPTSSLERTSDLDHKISSEMQVDSEETGAPLVTLEAVLFLDLESTLSPTASPEMEGDLKESDTASVRAEPALSSEPPPSFSLTTLETNLSLEDTKQPPPALKSAPATAKEISLLHLLPPSKAAVGHSLAVQSSLSGKAAVEGVLDIKDIGNS</sequence>
<comment type="function">
    <text evidence="7">May inhibit cardiomyocyte growth.</text>
</comment>
<dbReference type="InterPro" id="IPR035940">
    <property type="entry name" value="CAP_sf"/>
</dbReference>
<dbReference type="Ensembl" id="ENSCABT00000010268.1">
    <property type="protein sequence ID" value="ENSCABP00000009362.1"/>
    <property type="gene ID" value="ENSCABG00000007033.1"/>
</dbReference>
<dbReference type="SUPFAM" id="SSF55797">
    <property type="entry name" value="PR-1-like"/>
    <property type="match status" value="1"/>
</dbReference>
<dbReference type="InterPro" id="IPR014044">
    <property type="entry name" value="CAP_dom"/>
</dbReference>
<feature type="region of interest" description="Disordered" evidence="10">
    <location>
        <begin position="403"/>
        <end position="439"/>
    </location>
</feature>
<feature type="signal peptide" evidence="11">
    <location>
        <begin position="1"/>
        <end position="27"/>
    </location>
</feature>
<dbReference type="GO" id="GO:0005576">
    <property type="term" value="C:extracellular region"/>
    <property type="evidence" value="ECO:0007669"/>
    <property type="project" value="UniProtKB-SubCell"/>
</dbReference>
<dbReference type="Gene3D" id="3.40.33.10">
    <property type="entry name" value="CAP"/>
    <property type="match status" value="1"/>
</dbReference>
<dbReference type="PANTHER" id="PTHR10334">
    <property type="entry name" value="CYSTEINE-RICH SECRETORY PROTEIN-RELATED"/>
    <property type="match status" value="1"/>
</dbReference>
<feature type="compositionally biased region" description="Low complexity" evidence="10">
    <location>
        <begin position="424"/>
        <end position="439"/>
    </location>
</feature>
<feature type="compositionally biased region" description="Low complexity" evidence="10">
    <location>
        <begin position="291"/>
        <end position="332"/>
    </location>
</feature>
<dbReference type="InterPro" id="IPR001283">
    <property type="entry name" value="CRISP-related"/>
</dbReference>
<dbReference type="GO" id="GO:0030414">
    <property type="term" value="F:peptidase inhibitor activity"/>
    <property type="evidence" value="ECO:0007669"/>
    <property type="project" value="UniProtKB-KW"/>
</dbReference>
<comment type="similarity">
    <text evidence="2">Belongs to the CRISP family.</text>
</comment>
<evidence type="ECO:0000313" key="13">
    <source>
        <dbReference type="Ensembl" id="ENSCABP00000009362.1"/>
    </source>
</evidence>
<dbReference type="AlphaFoldDB" id="A0A8C0GLD5"/>
<evidence type="ECO:0000256" key="1">
    <source>
        <dbReference type="ARBA" id="ARBA00004613"/>
    </source>
</evidence>
<name>A0A8C0GLD5_CHEAB</name>
<feature type="domain" description="SCP" evidence="12">
    <location>
        <begin position="31"/>
        <end position="172"/>
    </location>
</feature>
<evidence type="ECO:0000256" key="8">
    <source>
        <dbReference type="ARBA" id="ARBA00063504"/>
    </source>
</evidence>
<keyword evidence="5 11" id="KW-0732">Signal</keyword>
<dbReference type="InterPro" id="IPR018244">
    <property type="entry name" value="Allrgn_V5/Tpx1_CS"/>
</dbReference>
<evidence type="ECO:0000256" key="4">
    <source>
        <dbReference type="ARBA" id="ARBA00022690"/>
    </source>
</evidence>
<dbReference type="PRINTS" id="PR00837">
    <property type="entry name" value="V5TPXLIKE"/>
</dbReference>
<reference evidence="13" key="1">
    <citation type="submission" date="2025-08" db="UniProtKB">
        <authorList>
            <consortium name="Ensembl"/>
        </authorList>
    </citation>
    <scope>IDENTIFICATION</scope>
</reference>
<keyword evidence="3" id="KW-0964">Secreted</keyword>
<keyword evidence="6" id="KW-0325">Glycoprotein</keyword>
<evidence type="ECO:0000256" key="7">
    <source>
        <dbReference type="ARBA" id="ARBA00058129"/>
    </source>
</evidence>
<dbReference type="CDD" id="cd05559">
    <property type="entry name" value="CAP_PI16_HrTT-1"/>
    <property type="match status" value="1"/>
</dbReference>
<keyword evidence="4" id="KW-0646">Protease inhibitor</keyword>
<accession>A0A8C0GLD5</accession>
<dbReference type="GeneTree" id="ENSGT00940000163908"/>